<evidence type="ECO:0000256" key="3">
    <source>
        <dbReference type="ARBA" id="ARBA00022771"/>
    </source>
</evidence>
<dbReference type="AlphaFoldDB" id="C5K876"/>
<evidence type="ECO:0000256" key="6">
    <source>
        <dbReference type="SAM" id="MobiDB-lite"/>
    </source>
</evidence>
<evidence type="ECO:0000256" key="5">
    <source>
        <dbReference type="PROSITE-ProRule" id="PRU00723"/>
    </source>
</evidence>
<feature type="compositionally biased region" description="Polar residues" evidence="6">
    <location>
        <begin position="42"/>
        <end position="53"/>
    </location>
</feature>
<dbReference type="InterPro" id="IPR045877">
    <property type="entry name" value="ZFP36-like"/>
</dbReference>
<accession>C5K876</accession>
<dbReference type="GeneID" id="9039518"/>
<name>C5K876_PERM5</name>
<dbReference type="GO" id="GO:0003729">
    <property type="term" value="F:mRNA binding"/>
    <property type="evidence" value="ECO:0007669"/>
    <property type="project" value="InterPro"/>
</dbReference>
<feature type="domain" description="C3H1-type" evidence="8">
    <location>
        <begin position="239"/>
        <end position="266"/>
    </location>
</feature>
<dbReference type="OrthoDB" id="415459at2759"/>
<feature type="domain" description="RING-type" evidence="7">
    <location>
        <begin position="514"/>
        <end position="560"/>
    </location>
</feature>
<sequence>MPGTPSRSPARSPLGMDDRHGIGQSPQFGRLGGSKRPGAFDTPTTSAPVRSSSTDFWTADDYKAFGDALASALVSISAPSSPVNRCAPPSAELDSFPKVSISPMVDDNLATHFSKDDESVIPGISEHNNEPVLFDIPLNLQLGSRDDSILGSDIRPRLVAASAPVSPIHGSSGRRNRKQQQLLRHRLTVGDSNEGTKIDVSKQLLKTRVCKLYLEGKCRYGKKCYFAHNADELREPPNLRKTTLCRLYAQGKCTLGDDCKYAHGPKELRATEGVYKSVVCNWWKQGHCQYGSRCRFAHGEHELCITNSNTPVTSRESSPKRGDYRHTQSEQIPLNINNDGGLIPIPLETHVSNRPTTAIPTRRLVGCNNYCMDDGDMQLVNALVSPVRSRETRKMAQQDGPSIIPLPRASPMDDYPLYANRSQCSSSSPDHASRQLVDLGSGFSPPNINDENISNTDAYLPPRKLQEFVSSPVEEDTGLGSGYPADSLTKAVPAGAPSSSTSSLANRMKQLFPCEMCHTGVQMAADPDNRKVFYPCGHGTVCAKCAERVIMRHMLCPSCSSSVMHTLSVYIPTKAVTTSQSSARMDEPTRIGTSRVEL</sequence>
<dbReference type="PROSITE" id="PS50103">
    <property type="entry name" value="ZF_C3H1"/>
    <property type="match status" value="3"/>
</dbReference>
<dbReference type="InParanoid" id="C5K876"/>
<feature type="zinc finger region" description="C3H1-type" evidence="5">
    <location>
        <begin position="239"/>
        <end position="266"/>
    </location>
</feature>
<dbReference type="Pfam" id="PF00642">
    <property type="entry name" value="zf-CCCH"/>
    <property type="match status" value="2"/>
</dbReference>
<evidence type="ECO:0000256" key="2">
    <source>
        <dbReference type="ARBA" id="ARBA00022737"/>
    </source>
</evidence>
<dbReference type="GO" id="GO:0008270">
    <property type="term" value="F:zinc ion binding"/>
    <property type="evidence" value="ECO:0007669"/>
    <property type="project" value="UniProtKB-KW"/>
</dbReference>
<organism evidence="10">
    <name type="scientific">Perkinsus marinus (strain ATCC 50983 / TXsc)</name>
    <dbReference type="NCBI Taxonomy" id="423536"/>
    <lineage>
        <taxon>Eukaryota</taxon>
        <taxon>Sar</taxon>
        <taxon>Alveolata</taxon>
        <taxon>Perkinsozoa</taxon>
        <taxon>Perkinsea</taxon>
        <taxon>Perkinsida</taxon>
        <taxon>Perkinsidae</taxon>
        <taxon>Perkinsus</taxon>
    </lineage>
</organism>
<proteinExistence type="predicted"/>
<evidence type="ECO:0000256" key="1">
    <source>
        <dbReference type="ARBA" id="ARBA00022723"/>
    </source>
</evidence>
<evidence type="ECO:0000259" key="7">
    <source>
        <dbReference type="PROSITE" id="PS50089"/>
    </source>
</evidence>
<feature type="region of interest" description="Disordered" evidence="6">
    <location>
        <begin position="310"/>
        <end position="329"/>
    </location>
</feature>
<dbReference type="RefSeq" id="XP_002787468.1">
    <property type="nucleotide sequence ID" value="XM_002787422.1"/>
</dbReference>
<dbReference type="SUPFAM" id="SSF57850">
    <property type="entry name" value="RING/U-box"/>
    <property type="match status" value="1"/>
</dbReference>
<keyword evidence="10" id="KW-1185">Reference proteome</keyword>
<feature type="region of interest" description="Disordered" evidence="6">
    <location>
        <begin position="578"/>
        <end position="598"/>
    </location>
</feature>
<feature type="domain" description="C3H1-type" evidence="8">
    <location>
        <begin position="275"/>
        <end position="301"/>
    </location>
</feature>
<dbReference type="Pfam" id="PF18044">
    <property type="entry name" value="zf-CCCH_4"/>
    <property type="match status" value="1"/>
</dbReference>
<dbReference type="InterPro" id="IPR000571">
    <property type="entry name" value="Znf_CCCH"/>
</dbReference>
<dbReference type="SMART" id="SM00356">
    <property type="entry name" value="ZnF_C3H1"/>
    <property type="match status" value="3"/>
</dbReference>
<keyword evidence="2" id="KW-0677">Repeat</keyword>
<protein>
    <submittedName>
        <fullName evidence="9">Uncharacterized protein</fullName>
    </submittedName>
</protein>
<dbReference type="InterPro" id="IPR013083">
    <property type="entry name" value="Znf_RING/FYVE/PHD"/>
</dbReference>
<keyword evidence="4 5" id="KW-0862">Zinc</keyword>
<feature type="zinc finger region" description="C3H1-type" evidence="5">
    <location>
        <begin position="204"/>
        <end position="231"/>
    </location>
</feature>
<feature type="zinc finger region" description="C3H1-type" evidence="5">
    <location>
        <begin position="275"/>
        <end position="301"/>
    </location>
</feature>
<feature type="region of interest" description="Disordered" evidence="6">
    <location>
        <begin position="1"/>
        <end position="53"/>
    </location>
</feature>
<dbReference type="PROSITE" id="PS50089">
    <property type="entry name" value="ZF_RING_2"/>
    <property type="match status" value="1"/>
</dbReference>
<dbReference type="Proteomes" id="UP000007800">
    <property type="component" value="Unassembled WGS sequence"/>
</dbReference>
<feature type="compositionally biased region" description="Basic and acidic residues" evidence="6">
    <location>
        <begin position="317"/>
        <end position="328"/>
    </location>
</feature>
<dbReference type="Gene3D" id="4.10.1000.10">
    <property type="entry name" value="Zinc finger, CCCH-type"/>
    <property type="match status" value="3"/>
</dbReference>
<reference evidence="9 10" key="1">
    <citation type="submission" date="2008-07" db="EMBL/GenBank/DDBJ databases">
        <authorList>
            <person name="El-Sayed N."/>
            <person name="Caler E."/>
            <person name="Inman J."/>
            <person name="Amedeo P."/>
            <person name="Hass B."/>
            <person name="Wortman J."/>
        </authorList>
    </citation>
    <scope>NUCLEOTIDE SEQUENCE [LARGE SCALE GENOMIC DNA]</scope>
    <source>
        <strain evidence="10">ATCC 50983 / TXsc</strain>
    </source>
</reference>
<dbReference type="InterPro" id="IPR041367">
    <property type="entry name" value="Znf-CCCH_4"/>
</dbReference>
<evidence type="ECO:0000256" key="4">
    <source>
        <dbReference type="ARBA" id="ARBA00022833"/>
    </source>
</evidence>
<keyword evidence="3 5" id="KW-0863">Zinc-finger</keyword>
<dbReference type="Gene3D" id="3.30.40.10">
    <property type="entry name" value="Zinc/RING finger domain, C3HC4 (zinc finger)"/>
    <property type="match status" value="1"/>
</dbReference>
<keyword evidence="1 5" id="KW-0479">Metal-binding</keyword>
<dbReference type="EMBL" id="GG671101">
    <property type="protein sequence ID" value="EER19264.1"/>
    <property type="molecule type" value="Genomic_DNA"/>
</dbReference>
<gene>
    <name evidence="9" type="ORF">Pmar_PMAR015824</name>
</gene>
<dbReference type="PANTHER" id="PTHR12547">
    <property type="entry name" value="CCCH ZINC FINGER/TIS11-RELATED"/>
    <property type="match status" value="1"/>
</dbReference>
<evidence type="ECO:0000313" key="9">
    <source>
        <dbReference type="EMBL" id="EER19264.1"/>
    </source>
</evidence>
<evidence type="ECO:0000313" key="10">
    <source>
        <dbReference type="Proteomes" id="UP000007800"/>
    </source>
</evidence>
<feature type="domain" description="C3H1-type" evidence="8">
    <location>
        <begin position="204"/>
        <end position="231"/>
    </location>
</feature>
<dbReference type="InterPro" id="IPR001841">
    <property type="entry name" value="Znf_RING"/>
</dbReference>
<dbReference type="InterPro" id="IPR036855">
    <property type="entry name" value="Znf_CCCH_sf"/>
</dbReference>
<evidence type="ECO:0000259" key="8">
    <source>
        <dbReference type="PROSITE" id="PS50103"/>
    </source>
</evidence>
<dbReference type="SUPFAM" id="SSF90229">
    <property type="entry name" value="CCCH zinc finger"/>
    <property type="match status" value="3"/>
</dbReference>
<dbReference type="PANTHER" id="PTHR12547:SF18">
    <property type="entry name" value="PROTEIN TIS11"/>
    <property type="match status" value="1"/>
</dbReference>